<evidence type="ECO:0000313" key="2">
    <source>
        <dbReference type="EMBL" id="KZV39779.1"/>
    </source>
</evidence>
<evidence type="ECO:0000313" key="3">
    <source>
        <dbReference type="Proteomes" id="UP000250235"/>
    </source>
</evidence>
<name>A0A2Z7BZ73_9LAMI</name>
<organism evidence="2 3">
    <name type="scientific">Dorcoceras hygrometricum</name>
    <dbReference type="NCBI Taxonomy" id="472368"/>
    <lineage>
        <taxon>Eukaryota</taxon>
        <taxon>Viridiplantae</taxon>
        <taxon>Streptophyta</taxon>
        <taxon>Embryophyta</taxon>
        <taxon>Tracheophyta</taxon>
        <taxon>Spermatophyta</taxon>
        <taxon>Magnoliopsida</taxon>
        <taxon>eudicotyledons</taxon>
        <taxon>Gunneridae</taxon>
        <taxon>Pentapetalae</taxon>
        <taxon>asterids</taxon>
        <taxon>lamiids</taxon>
        <taxon>Lamiales</taxon>
        <taxon>Gesneriaceae</taxon>
        <taxon>Didymocarpoideae</taxon>
        <taxon>Trichosporeae</taxon>
        <taxon>Loxocarpinae</taxon>
        <taxon>Dorcoceras</taxon>
    </lineage>
</organism>
<evidence type="ECO:0000256" key="1">
    <source>
        <dbReference type="SAM" id="MobiDB-lite"/>
    </source>
</evidence>
<dbReference type="Proteomes" id="UP000250235">
    <property type="component" value="Unassembled WGS sequence"/>
</dbReference>
<dbReference type="EMBL" id="KV000895">
    <property type="protein sequence ID" value="KZV39779.1"/>
    <property type="molecule type" value="Genomic_DNA"/>
</dbReference>
<gene>
    <name evidence="2" type="ORF">F511_26755</name>
</gene>
<accession>A0A2Z7BZ73</accession>
<protein>
    <submittedName>
        <fullName evidence="2">Uncharacterized protein</fullName>
    </submittedName>
</protein>
<reference evidence="2 3" key="1">
    <citation type="journal article" date="2015" name="Proc. Natl. Acad. Sci. U.S.A.">
        <title>The resurrection genome of Boea hygrometrica: A blueprint for survival of dehydration.</title>
        <authorList>
            <person name="Xiao L."/>
            <person name="Yang G."/>
            <person name="Zhang L."/>
            <person name="Yang X."/>
            <person name="Zhao S."/>
            <person name="Ji Z."/>
            <person name="Zhou Q."/>
            <person name="Hu M."/>
            <person name="Wang Y."/>
            <person name="Chen M."/>
            <person name="Xu Y."/>
            <person name="Jin H."/>
            <person name="Xiao X."/>
            <person name="Hu G."/>
            <person name="Bao F."/>
            <person name="Hu Y."/>
            <person name="Wan P."/>
            <person name="Li L."/>
            <person name="Deng X."/>
            <person name="Kuang T."/>
            <person name="Xiang C."/>
            <person name="Zhu J.K."/>
            <person name="Oliver M.J."/>
            <person name="He Y."/>
        </authorList>
    </citation>
    <scope>NUCLEOTIDE SEQUENCE [LARGE SCALE GENOMIC DNA]</scope>
    <source>
        <strain evidence="3">cv. XS01</strain>
    </source>
</reference>
<keyword evidence="3" id="KW-1185">Reference proteome</keyword>
<dbReference type="AlphaFoldDB" id="A0A2Z7BZ73"/>
<feature type="region of interest" description="Disordered" evidence="1">
    <location>
        <begin position="182"/>
        <end position="203"/>
    </location>
</feature>
<proteinExistence type="predicted"/>
<feature type="compositionally biased region" description="Basic and acidic residues" evidence="1">
    <location>
        <begin position="182"/>
        <end position="197"/>
    </location>
</feature>
<sequence>MAYRIRSLKEGTGLQRIGQLGQCINRQVISSSLYTTVYQPGNHRSMIIGARQLITTRRSSQLGGRHSYPVVTAPMIALDFLGTTHQSASHNVTHNRVIKSNLSIQAQDIFPKVLKSHDLSRTNLSGFNYTAETPRTLKSISRSRKLAQFKHKSEPVYTNTYGQKLYSVLHFYAGINYKNRAQNDEECSPRSSKELKTKPAPLNQQLTNTQKLTGFITRYPWLPS</sequence>